<name>A0A8T2IM19_9PIPI</name>
<dbReference type="Proteomes" id="UP000812440">
    <property type="component" value="Chromosome 7"/>
</dbReference>
<dbReference type="OrthoDB" id="5976067at2759"/>
<keyword evidence="11" id="KW-0346">Stress response</keyword>
<dbReference type="InterPro" id="IPR051254">
    <property type="entry name" value="PPP1R15"/>
</dbReference>
<evidence type="ECO:0000256" key="10">
    <source>
        <dbReference type="ARBA" id="ARBA00022845"/>
    </source>
</evidence>
<feature type="domain" description="Protein phosphatase 1 regulatory subunit 15A/B C-terminal" evidence="18">
    <location>
        <begin position="411"/>
        <end position="477"/>
    </location>
</feature>
<keyword evidence="6" id="KW-0677">Repeat</keyword>
<dbReference type="EMBL" id="JAACNH010000008">
    <property type="protein sequence ID" value="KAG8433995.1"/>
    <property type="molecule type" value="Genomic_DNA"/>
</dbReference>
<reference evidence="19" key="1">
    <citation type="thesis" date="2020" institute="ProQuest LLC" country="789 East Eisenhower Parkway, Ann Arbor, MI, USA">
        <title>Comparative Genomics and Chromosome Evolution.</title>
        <authorList>
            <person name="Mudd A.B."/>
        </authorList>
    </citation>
    <scope>NUCLEOTIDE SEQUENCE</scope>
    <source>
        <strain evidence="19">Female2</strain>
        <tissue evidence="19">Blood</tissue>
    </source>
</reference>
<dbReference type="GO" id="GO:0000164">
    <property type="term" value="C:protein phosphatase type 1 complex"/>
    <property type="evidence" value="ECO:0007669"/>
    <property type="project" value="TreeGrafter"/>
</dbReference>
<keyword evidence="7" id="KW-1000">Mitochondrion outer membrane</keyword>
<evidence type="ECO:0000256" key="17">
    <source>
        <dbReference type="SAM" id="MobiDB-lite"/>
    </source>
</evidence>
<keyword evidence="12" id="KW-0496">Mitochondrion</keyword>
<organism evidence="19 20">
    <name type="scientific">Hymenochirus boettgeri</name>
    <name type="common">Congo dwarf clawed frog</name>
    <dbReference type="NCBI Taxonomy" id="247094"/>
    <lineage>
        <taxon>Eukaryota</taxon>
        <taxon>Metazoa</taxon>
        <taxon>Chordata</taxon>
        <taxon>Craniata</taxon>
        <taxon>Vertebrata</taxon>
        <taxon>Euteleostomi</taxon>
        <taxon>Amphibia</taxon>
        <taxon>Batrachia</taxon>
        <taxon>Anura</taxon>
        <taxon>Pipoidea</taxon>
        <taxon>Pipidae</taxon>
        <taxon>Pipinae</taxon>
        <taxon>Hymenochirus</taxon>
    </lineage>
</organism>
<keyword evidence="9" id="KW-0832">Ubl conjugation</keyword>
<evidence type="ECO:0000313" key="19">
    <source>
        <dbReference type="EMBL" id="KAG8433995.1"/>
    </source>
</evidence>
<evidence type="ECO:0000256" key="12">
    <source>
        <dbReference type="ARBA" id="ARBA00023128"/>
    </source>
</evidence>
<comment type="subcellular location">
    <subcellularLocation>
        <location evidence="1">Endoplasmic reticulum membrane</location>
        <topology evidence="1">Peripheral membrane protein</topology>
        <orientation evidence="1">Cytoplasmic side</orientation>
    </subcellularLocation>
    <subcellularLocation>
        <location evidence="2">Mitochondrion outer membrane</location>
        <topology evidence="2">Peripheral membrane protein</topology>
        <orientation evidence="2">Cytoplasmic side</orientation>
    </subcellularLocation>
</comment>
<comment type="similarity">
    <text evidence="3">Belongs to the PPP1R15 family.</text>
</comment>
<keyword evidence="4" id="KW-0597">Phosphoprotein</keyword>
<feature type="region of interest" description="Disordered" evidence="17">
    <location>
        <begin position="259"/>
        <end position="299"/>
    </location>
</feature>
<sequence>MDLYYCTHGLYPAPLLCQNKGVASLINTVKVNPEMEAIHMEIDASIVICTMAARTMKMIKGSKRFWKGIPDWVENAARMVRWTCLGVLEHIALMDCSSSGRYYCKCLTNVPAEILKQENQVEKGLHFTNQELKGLSLNNIEDQITMGKLNMETIDPLVISMVYKPSEEEDASSTIEAFVMVEDEEDSCSSENISTDSGMQDPWSPTSKMEANESNWSDDESWDSDSEMDNNKENEDIWASFCRNEDPYNPLCFSMPTKSSEKNVTDKSVKDVQTPASITGPNESDCSDEDSWDSDNEMDNSKENTLWASFCRNDPYNPLCFVMPTHSPEKPHQSKKKEHVIDLQDIDATDSVKYSMLSGDLKQRGCNTVDSTCVGSELAGVKPPLLTLDQPFADAPVESPSTPEKQISGSLKKVQFSPTVTVHPMVVWSYAYRKARKGPWEEYARDRCRFQRRIADAQTAIGFCLELQHRAKIWTRLQERNLE</sequence>
<feature type="compositionally biased region" description="Polar residues" evidence="17">
    <location>
        <begin position="189"/>
        <end position="209"/>
    </location>
</feature>
<dbReference type="PANTHER" id="PTHR16489">
    <property type="entry name" value="GH11727P"/>
    <property type="match status" value="1"/>
</dbReference>
<protein>
    <recommendedName>
        <fullName evidence="14">Protein phosphatase 1 regulatory subunit 15A</fullName>
    </recommendedName>
    <alternativeName>
        <fullName evidence="15">Growth arrest and DNA damage-inducible protein GADD34</fullName>
    </alternativeName>
</protein>
<evidence type="ECO:0000256" key="16">
    <source>
        <dbReference type="ARBA" id="ARBA00047011"/>
    </source>
</evidence>
<evidence type="ECO:0000256" key="1">
    <source>
        <dbReference type="ARBA" id="ARBA00004397"/>
    </source>
</evidence>
<feature type="region of interest" description="Disordered" evidence="17">
    <location>
        <begin position="185"/>
        <end position="231"/>
    </location>
</feature>
<evidence type="ECO:0000256" key="14">
    <source>
        <dbReference type="ARBA" id="ARBA00040008"/>
    </source>
</evidence>
<evidence type="ECO:0000259" key="18">
    <source>
        <dbReference type="Pfam" id="PF10488"/>
    </source>
</evidence>
<evidence type="ECO:0000256" key="3">
    <source>
        <dbReference type="ARBA" id="ARBA00010161"/>
    </source>
</evidence>
<dbReference type="InterPro" id="IPR019523">
    <property type="entry name" value="Prot_Pase1_reg-su15A/B_C"/>
</dbReference>
<evidence type="ECO:0000313" key="20">
    <source>
        <dbReference type="Proteomes" id="UP000812440"/>
    </source>
</evidence>
<evidence type="ECO:0000256" key="15">
    <source>
        <dbReference type="ARBA" id="ARBA00042438"/>
    </source>
</evidence>
<dbReference type="GO" id="GO:0005789">
    <property type="term" value="C:endoplasmic reticulum membrane"/>
    <property type="evidence" value="ECO:0007669"/>
    <property type="project" value="UniProtKB-SubCell"/>
</dbReference>
<keyword evidence="10" id="KW-0810">Translation regulation</keyword>
<evidence type="ECO:0000256" key="11">
    <source>
        <dbReference type="ARBA" id="ARBA00023016"/>
    </source>
</evidence>
<keyword evidence="8" id="KW-0256">Endoplasmic reticulum</keyword>
<keyword evidence="5" id="KW-0053">Apoptosis</keyword>
<evidence type="ECO:0000256" key="8">
    <source>
        <dbReference type="ARBA" id="ARBA00022824"/>
    </source>
</evidence>
<evidence type="ECO:0000256" key="2">
    <source>
        <dbReference type="ARBA" id="ARBA00004570"/>
    </source>
</evidence>
<feature type="domain" description="Protein phosphatase 1 regulatory subunit 15A/B C-terminal" evidence="18">
    <location>
        <begin position="168"/>
        <end position="271"/>
    </location>
</feature>
<gene>
    <name evidence="19" type="ORF">GDO86_012378</name>
</gene>
<dbReference type="GO" id="GO:0006417">
    <property type="term" value="P:regulation of translation"/>
    <property type="evidence" value="ECO:0007669"/>
    <property type="project" value="UniProtKB-KW"/>
</dbReference>
<dbReference type="PANTHER" id="PTHR16489:SF14">
    <property type="entry name" value="PROTEIN PHOSPHATASE 1 REGULATORY SUBUNIT 15A"/>
    <property type="match status" value="1"/>
</dbReference>
<feature type="compositionally biased region" description="Basic and acidic residues" evidence="17">
    <location>
        <begin position="259"/>
        <end position="270"/>
    </location>
</feature>
<dbReference type="GO" id="GO:0005741">
    <property type="term" value="C:mitochondrial outer membrane"/>
    <property type="evidence" value="ECO:0007669"/>
    <property type="project" value="UniProtKB-SubCell"/>
</dbReference>
<dbReference type="GO" id="GO:0034976">
    <property type="term" value="P:response to endoplasmic reticulum stress"/>
    <property type="evidence" value="ECO:0007669"/>
    <property type="project" value="TreeGrafter"/>
</dbReference>
<accession>A0A8T2IM19</accession>
<dbReference type="Pfam" id="PF10488">
    <property type="entry name" value="PP1c_bdg"/>
    <property type="match status" value="2"/>
</dbReference>
<comment type="caution">
    <text evidence="19">The sequence shown here is derived from an EMBL/GenBank/DDBJ whole genome shotgun (WGS) entry which is preliminary data.</text>
</comment>
<evidence type="ECO:0000256" key="5">
    <source>
        <dbReference type="ARBA" id="ARBA00022703"/>
    </source>
</evidence>
<proteinExistence type="inferred from homology"/>
<feature type="compositionally biased region" description="Acidic residues" evidence="17">
    <location>
        <begin position="285"/>
        <end position="298"/>
    </location>
</feature>
<evidence type="ECO:0000256" key="7">
    <source>
        <dbReference type="ARBA" id="ARBA00022787"/>
    </source>
</evidence>
<dbReference type="GO" id="GO:0006915">
    <property type="term" value="P:apoptotic process"/>
    <property type="evidence" value="ECO:0007669"/>
    <property type="project" value="UniProtKB-KW"/>
</dbReference>
<feature type="compositionally biased region" description="Acidic residues" evidence="17">
    <location>
        <begin position="216"/>
        <end position="228"/>
    </location>
</feature>
<dbReference type="AlphaFoldDB" id="A0A8T2IM19"/>
<comment type="subunit">
    <text evidence="16">Interacts with PPP1CA. Interacts with EIF2S1. Interacts with PCNA. Interacts with LYN and KMT2A/MLL1. Interacts with PPP1R1A and SMARCB1. Interacts with SMAD7. Interacts with BAG1. Interacts with NOX4.</text>
</comment>
<evidence type="ECO:0000256" key="9">
    <source>
        <dbReference type="ARBA" id="ARBA00022843"/>
    </source>
</evidence>
<evidence type="ECO:0000256" key="13">
    <source>
        <dbReference type="ARBA" id="ARBA00023136"/>
    </source>
</evidence>
<keyword evidence="13" id="KW-0472">Membrane</keyword>
<dbReference type="GO" id="GO:0019888">
    <property type="term" value="F:protein phosphatase regulator activity"/>
    <property type="evidence" value="ECO:0007669"/>
    <property type="project" value="TreeGrafter"/>
</dbReference>
<evidence type="ECO:0000256" key="4">
    <source>
        <dbReference type="ARBA" id="ARBA00022553"/>
    </source>
</evidence>
<evidence type="ECO:0000256" key="6">
    <source>
        <dbReference type="ARBA" id="ARBA00022737"/>
    </source>
</evidence>
<keyword evidence="20" id="KW-1185">Reference proteome</keyword>